<dbReference type="Proteomes" id="UP000568106">
    <property type="component" value="Unassembled WGS sequence"/>
</dbReference>
<dbReference type="InterPro" id="IPR001926">
    <property type="entry name" value="TrpB-like_PALP"/>
</dbReference>
<name>A0A7W8IKD2_9BACT</name>
<keyword evidence="4 7" id="KW-0456">Lyase</keyword>
<dbReference type="Gene3D" id="3.30.70.260">
    <property type="match status" value="1"/>
</dbReference>
<evidence type="ECO:0000256" key="2">
    <source>
        <dbReference type="ARBA" id="ARBA00010869"/>
    </source>
</evidence>
<dbReference type="GO" id="GO:0030170">
    <property type="term" value="F:pyridoxal phosphate binding"/>
    <property type="evidence" value="ECO:0007669"/>
    <property type="project" value="UniProtKB-ARBA"/>
</dbReference>
<dbReference type="CDD" id="cd04886">
    <property type="entry name" value="ACT_ThrD-II-like"/>
    <property type="match status" value="1"/>
</dbReference>
<keyword evidence="3" id="KW-0663">Pyridoxal phosphate</keyword>
<reference evidence="7" key="1">
    <citation type="submission" date="2020-08" db="EMBL/GenBank/DDBJ databases">
        <title>Genomic Encyclopedia of Type Strains, Phase IV (KMG-V): Genome sequencing to study the core and pangenomes of soil and plant-associated prokaryotes.</title>
        <authorList>
            <person name="Whitman W."/>
        </authorList>
    </citation>
    <scope>NUCLEOTIDE SEQUENCE [LARGE SCALE GENOMIC DNA]</scope>
    <source>
        <strain evidence="7">M8UP27</strain>
    </source>
</reference>
<dbReference type="CDD" id="cd01562">
    <property type="entry name" value="Thr-dehyd"/>
    <property type="match status" value="1"/>
</dbReference>
<dbReference type="FunFam" id="3.40.50.1100:FF:000005">
    <property type="entry name" value="Threonine dehydratase catabolic"/>
    <property type="match status" value="1"/>
</dbReference>
<protein>
    <submittedName>
        <fullName evidence="7">Threonine dehydratase</fullName>
        <ecNumber evidence="7">4.3.1.19</ecNumber>
    </submittedName>
</protein>
<organism evidence="7 8">
    <name type="scientific">Tunturiibacter empetritectus</name>
    <dbReference type="NCBI Taxonomy" id="3069691"/>
    <lineage>
        <taxon>Bacteria</taxon>
        <taxon>Pseudomonadati</taxon>
        <taxon>Acidobacteriota</taxon>
        <taxon>Terriglobia</taxon>
        <taxon>Terriglobales</taxon>
        <taxon>Acidobacteriaceae</taxon>
        <taxon>Tunturiibacter</taxon>
    </lineage>
</organism>
<evidence type="ECO:0000313" key="7">
    <source>
        <dbReference type="EMBL" id="MBB5318785.1"/>
    </source>
</evidence>
<dbReference type="FunFam" id="3.40.50.1100:FF:000007">
    <property type="entry name" value="L-threonine dehydratase catabolic TdcB"/>
    <property type="match status" value="1"/>
</dbReference>
<dbReference type="AlphaFoldDB" id="A0A7W8IKD2"/>
<dbReference type="Pfam" id="PF00291">
    <property type="entry name" value="PALP"/>
    <property type="match status" value="1"/>
</dbReference>
<dbReference type="InterPro" id="IPR050147">
    <property type="entry name" value="Ser/Thr_Dehydratase"/>
</dbReference>
<evidence type="ECO:0000256" key="1">
    <source>
        <dbReference type="ARBA" id="ARBA00001933"/>
    </source>
</evidence>
<feature type="domain" description="Tryptophan synthase beta chain-like PALP" evidence="6">
    <location>
        <begin position="26"/>
        <end position="314"/>
    </location>
</feature>
<dbReference type="EMBL" id="JACHDY010000005">
    <property type="protein sequence ID" value="MBB5318785.1"/>
    <property type="molecule type" value="Genomic_DNA"/>
</dbReference>
<keyword evidence="8" id="KW-1185">Reference proteome</keyword>
<evidence type="ECO:0000259" key="6">
    <source>
        <dbReference type="Pfam" id="PF00291"/>
    </source>
</evidence>
<dbReference type="InterPro" id="IPR036052">
    <property type="entry name" value="TrpB-like_PALP_sf"/>
</dbReference>
<gene>
    <name evidence="7" type="ORF">HDF09_003484</name>
</gene>
<comment type="similarity">
    <text evidence="2">Belongs to the serine/threonine dehydratase family.</text>
</comment>
<evidence type="ECO:0000256" key="5">
    <source>
        <dbReference type="ARBA" id="ARBA00049406"/>
    </source>
</evidence>
<dbReference type="SUPFAM" id="SSF55021">
    <property type="entry name" value="ACT-like"/>
    <property type="match status" value="1"/>
</dbReference>
<comment type="caution">
    <text evidence="7">The sequence shown here is derived from an EMBL/GenBank/DDBJ whole genome shotgun (WGS) entry which is preliminary data.</text>
</comment>
<comment type="catalytic activity">
    <reaction evidence="5">
        <text>L-serine = pyruvate + NH4(+)</text>
        <dbReference type="Rhea" id="RHEA:19169"/>
        <dbReference type="ChEBI" id="CHEBI:15361"/>
        <dbReference type="ChEBI" id="CHEBI:28938"/>
        <dbReference type="ChEBI" id="CHEBI:33384"/>
        <dbReference type="EC" id="4.3.1.17"/>
    </reaction>
</comment>
<dbReference type="InterPro" id="IPR044561">
    <property type="entry name" value="ACT_ThrD-II-like"/>
</dbReference>
<evidence type="ECO:0000256" key="4">
    <source>
        <dbReference type="ARBA" id="ARBA00023239"/>
    </source>
</evidence>
<dbReference type="PANTHER" id="PTHR48078">
    <property type="entry name" value="THREONINE DEHYDRATASE, MITOCHONDRIAL-RELATED"/>
    <property type="match status" value="1"/>
</dbReference>
<comment type="cofactor">
    <cofactor evidence="1">
        <name>pyridoxal 5'-phosphate</name>
        <dbReference type="ChEBI" id="CHEBI:597326"/>
    </cofactor>
</comment>
<dbReference type="InterPro" id="IPR005789">
    <property type="entry name" value="Thr_deHydtase_catblc"/>
</dbReference>
<dbReference type="NCBIfam" id="TIGR01127">
    <property type="entry name" value="ilvA_1Cterm"/>
    <property type="match status" value="1"/>
</dbReference>
<dbReference type="EC" id="4.3.1.19" evidence="7"/>
<dbReference type="GO" id="GO:0003941">
    <property type="term" value="F:L-serine ammonia-lyase activity"/>
    <property type="evidence" value="ECO:0007669"/>
    <property type="project" value="UniProtKB-EC"/>
</dbReference>
<evidence type="ECO:0000256" key="3">
    <source>
        <dbReference type="ARBA" id="ARBA00022898"/>
    </source>
</evidence>
<dbReference type="PANTHER" id="PTHR48078:SF6">
    <property type="entry name" value="L-THREONINE DEHYDRATASE CATABOLIC TDCB"/>
    <property type="match status" value="1"/>
</dbReference>
<dbReference type="GO" id="GO:0006567">
    <property type="term" value="P:L-threonine catabolic process"/>
    <property type="evidence" value="ECO:0007669"/>
    <property type="project" value="InterPro"/>
</dbReference>
<proteinExistence type="inferred from homology"/>
<dbReference type="GO" id="GO:0009097">
    <property type="term" value="P:isoleucine biosynthetic process"/>
    <property type="evidence" value="ECO:0007669"/>
    <property type="project" value="TreeGrafter"/>
</dbReference>
<dbReference type="SUPFAM" id="SSF53686">
    <property type="entry name" value="Tryptophan synthase beta subunit-like PLP-dependent enzymes"/>
    <property type="match status" value="1"/>
</dbReference>
<dbReference type="Gene3D" id="3.40.50.1100">
    <property type="match status" value="2"/>
</dbReference>
<accession>A0A7W8IKD2</accession>
<dbReference type="GO" id="GO:0004794">
    <property type="term" value="F:threonine deaminase activity"/>
    <property type="evidence" value="ECO:0007669"/>
    <property type="project" value="UniProtKB-EC"/>
</dbReference>
<dbReference type="InterPro" id="IPR045865">
    <property type="entry name" value="ACT-like_dom_sf"/>
</dbReference>
<dbReference type="NCBIfam" id="NF005600">
    <property type="entry name" value="PRK07334.1"/>
    <property type="match status" value="1"/>
</dbReference>
<evidence type="ECO:0000313" key="8">
    <source>
        <dbReference type="Proteomes" id="UP000568106"/>
    </source>
</evidence>
<dbReference type="GO" id="GO:0006565">
    <property type="term" value="P:L-serine catabolic process"/>
    <property type="evidence" value="ECO:0007669"/>
    <property type="project" value="TreeGrafter"/>
</dbReference>
<sequence>MMPVKDSISQLSISLADVAAARERVREAIYYSPCPHSQMLSALTGQQVYLKLENLQMTGSFKERGALNRLALLTPEQAARGVVAASAGNHAQGVAYHATKRGIRALIVMPLATPLVKVTATRGFGAEVVLHGANYDEACEEATRLCEAEGMTFIHPFDDAMVMAGQGTIGLELLEQVPQLEAVVVPIGGGGLIGGIACAIKESRPEIRVIGVQTSRLPSMVEARTLGHPVTLEASTTIADGIAVRRAGDVTFPVVERYVDEIVTVDEDEIASAILVLLEREKTLAEGAGAAALAALLQKKTTLNGAHTAVMVCGGNIDVTLLSRIIERGLVQDGRMIRLRIHLLDKPGALAELTLLIAKYRANIVDTLYNRAYYGVNLGDTTIDITMETRGREQVEELLAAMTAGGYRYSQVV</sequence>